<name>A0ABV9KT43_9BACT</name>
<protein>
    <submittedName>
        <fullName evidence="1">Uncharacterized protein</fullName>
    </submittedName>
</protein>
<accession>A0ABV9KT43</accession>
<evidence type="ECO:0000313" key="1">
    <source>
        <dbReference type="EMBL" id="MFC4673138.1"/>
    </source>
</evidence>
<sequence>MNDFIEKVHKQIIDSMPQLAPNTGLFTVDIIVNNVIEGMLYRFKPNHEIRMSHIVILTISSDVEISEAMENIIYSLIDNIGINSDKLVIIHSEGNSKPENDVQTFFSDNADIFHPDYIRFSCSKDTMRTSIDGEKYLRLDNMLKRFYSDTICFVGPIVGKQSVNIEVYRDICSKCGKEINIVSGIVFPRIQLPSWDNSFWQYYNTLIPIYQLPTEYVRQVKQEVIKLRKSNDKITPLLFYQNVELEENGWTVMCPYCNNVIDQYSPEDDRMQYLFDKINRENGNLEYYSILIDADQDLINLLNESFESNSPHVCYAGWVELKTTQS</sequence>
<evidence type="ECO:0000313" key="2">
    <source>
        <dbReference type="Proteomes" id="UP001596023"/>
    </source>
</evidence>
<dbReference type="EMBL" id="JBHSGN010000046">
    <property type="protein sequence ID" value="MFC4673138.1"/>
    <property type="molecule type" value="Genomic_DNA"/>
</dbReference>
<proteinExistence type="predicted"/>
<dbReference type="RefSeq" id="WP_379994373.1">
    <property type="nucleotide sequence ID" value="NZ_JBHSGN010000046.1"/>
</dbReference>
<organism evidence="1 2">
    <name type="scientific">Dysgonomonas termitidis</name>
    <dbReference type="NCBI Taxonomy" id="1516126"/>
    <lineage>
        <taxon>Bacteria</taxon>
        <taxon>Pseudomonadati</taxon>
        <taxon>Bacteroidota</taxon>
        <taxon>Bacteroidia</taxon>
        <taxon>Bacteroidales</taxon>
        <taxon>Dysgonomonadaceae</taxon>
        <taxon>Dysgonomonas</taxon>
    </lineage>
</organism>
<dbReference type="Proteomes" id="UP001596023">
    <property type="component" value="Unassembled WGS sequence"/>
</dbReference>
<keyword evidence="2" id="KW-1185">Reference proteome</keyword>
<comment type="caution">
    <text evidence="1">The sequence shown here is derived from an EMBL/GenBank/DDBJ whole genome shotgun (WGS) entry which is preliminary data.</text>
</comment>
<reference evidence="2" key="1">
    <citation type="journal article" date="2019" name="Int. J. Syst. Evol. Microbiol.">
        <title>The Global Catalogue of Microorganisms (GCM) 10K type strain sequencing project: providing services to taxonomists for standard genome sequencing and annotation.</title>
        <authorList>
            <consortium name="The Broad Institute Genomics Platform"/>
            <consortium name="The Broad Institute Genome Sequencing Center for Infectious Disease"/>
            <person name="Wu L."/>
            <person name="Ma J."/>
        </authorList>
    </citation>
    <scope>NUCLEOTIDE SEQUENCE [LARGE SCALE GENOMIC DNA]</scope>
    <source>
        <strain evidence="2">CCUG 66188</strain>
    </source>
</reference>
<gene>
    <name evidence="1" type="ORF">ACFO6W_05500</name>
</gene>